<comment type="similarity">
    <text evidence="2">Belongs to the ERGIC family.</text>
</comment>
<dbReference type="InterPro" id="IPR039542">
    <property type="entry name" value="Erv_N"/>
</dbReference>
<evidence type="ECO:0000259" key="9">
    <source>
        <dbReference type="Pfam" id="PF13850"/>
    </source>
</evidence>
<feature type="region of interest" description="Disordered" evidence="6">
    <location>
        <begin position="373"/>
        <end position="401"/>
    </location>
</feature>
<evidence type="ECO:0000313" key="11">
    <source>
        <dbReference type="Proteomes" id="UP001186944"/>
    </source>
</evidence>
<name>A0AA88YQB6_PINIB</name>
<organism evidence="10 11">
    <name type="scientific">Pinctada imbricata</name>
    <name type="common">Atlantic pearl-oyster</name>
    <name type="synonym">Pinctada martensii</name>
    <dbReference type="NCBI Taxonomy" id="66713"/>
    <lineage>
        <taxon>Eukaryota</taxon>
        <taxon>Metazoa</taxon>
        <taxon>Spiralia</taxon>
        <taxon>Lophotrochozoa</taxon>
        <taxon>Mollusca</taxon>
        <taxon>Bivalvia</taxon>
        <taxon>Autobranchia</taxon>
        <taxon>Pteriomorphia</taxon>
        <taxon>Pterioida</taxon>
        <taxon>Pterioidea</taxon>
        <taxon>Pteriidae</taxon>
        <taxon>Pinctada</taxon>
    </lineage>
</organism>
<evidence type="ECO:0000313" key="10">
    <source>
        <dbReference type="EMBL" id="KAK3101961.1"/>
    </source>
</evidence>
<dbReference type="AlphaFoldDB" id="A0AA88YQB6"/>
<proteinExistence type="inferred from homology"/>
<comment type="caution">
    <text evidence="10">The sequence shown here is derived from an EMBL/GenBank/DDBJ whole genome shotgun (WGS) entry which is preliminary data.</text>
</comment>
<dbReference type="GO" id="GO:0006888">
    <property type="term" value="P:endoplasmic reticulum to Golgi vesicle-mediated transport"/>
    <property type="evidence" value="ECO:0007669"/>
    <property type="project" value="TreeGrafter"/>
</dbReference>
<dbReference type="GO" id="GO:0030134">
    <property type="term" value="C:COPII-coated ER to Golgi transport vesicle"/>
    <property type="evidence" value="ECO:0007669"/>
    <property type="project" value="TreeGrafter"/>
</dbReference>
<evidence type="ECO:0000256" key="3">
    <source>
        <dbReference type="ARBA" id="ARBA00022692"/>
    </source>
</evidence>
<sequence length="401" mass="45207">MRRMNVVNRKQALKVVKELDAFPKVLDDCKETTASGGGVSILVFVFIFILIISEIIYQSTTSLKFDYQVDTGFDGKLKINIDLTVAMRCGLIGADALDATGQDTHGFGELSMDDTYFELTPKQLEYFQIVQEVNEYLRSEYHALQDLMWLSTGIISSYRRGMPKREVESNKQPDACRVHGSLEVNKVAGNFHITAGKSIPVFPRGHAHISMMVHESEYNFSHRIEKFSFGDSVNGIVNPLDGEEQITTDSEYCYPQCIDYHLFQYFMKVVPTEVRTYRAGNVNTYQYAVTERNRTINHSQGSHGIPGIFIKYDLNALKIRIREQHQPFLQFLVRLCGIVGGVFAVSGMLHNWTGTVVDIVCCRYGIGTKAQHSKEPSPTMSLTETNQDVITGPSLIPRDNS</sequence>
<feature type="transmembrane region" description="Helical" evidence="7">
    <location>
        <begin position="37"/>
        <end position="57"/>
    </location>
</feature>
<evidence type="ECO:0000256" key="6">
    <source>
        <dbReference type="SAM" id="MobiDB-lite"/>
    </source>
</evidence>
<dbReference type="InterPro" id="IPR012936">
    <property type="entry name" value="Erv_C"/>
</dbReference>
<accession>A0AA88YQB6</accession>
<evidence type="ECO:0000256" key="2">
    <source>
        <dbReference type="ARBA" id="ARBA00005648"/>
    </source>
</evidence>
<feature type="domain" description="Endoplasmic reticulum vesicle transporter N-terminal" evidence="9">
    <location>
        <begin position="16"/>
        <end position="103"/>
    </location>
</feature>
<keyword evidence="5 7" id="KW-0472">Membrane</keyword>
<evidence type="ECO:0000256" key="4">
    <source>
        <dbReference type="ARBA" id="ARBA00022989"/>
    </source>
</evidence>
<evidence type="ECO:0008006" key="12">
    <source>
        <dbReference type="Google" id="ProtNLM"/>
    </source>
</evidence>
<evidence type="ECO:0000256" key="5">
    <source>
        <dbReference type="ARBA" id="ARBA00023136"/>
    </source>
</evidence>
<reference evidence="10" key="1">
    <citation type="submission" date="2019-08" db="EMBL/GenBank/DDBJ databases">
        <title>The improved chromosome-level genome for the pearl oyster Pinctada fucata martensii using PacBio sequencing and Hi-C.</title>
        <authorList>
            <person name="Zheng Z."/>
        </authorList>
    </citation>
    <scope>NUCLEOTIDE SEQUENCE</scope>
    <source>
        <strain evidence="10">ZZ-2019</strain>
        <tissue evidence="10">Adductor muscle</tissue>
    </source>
</reference>
<evidence type="ECO:0000256" key="1">
    <source>
        <dbReference type="ARBA" id="ARBA00004457"/>
    </source>
</evidence>
<dbReference type="GO" id="GO:0033116">
    <property type="term" value="C:endoplasmic reticulum-Golgi intermediate compartment membrane"/>
    <property type="evidence" value="ECO:0007669"/>
    <property type="project" value="UniProtKB-SubCell"/>
</dbReference>
<evidence type="ECO:0000256" key="7">
    <source>
        <dbReference type="SAM" id="Phobius"/>
    </source>
</evidence>
<dbReference type="Pfam" id="PF07970">
    <property type="entry name" value="COPIIcoated_ERV"/>
    <property type="match status" value="1"/>
</dbReference>
<dbReference type="InterPro" id="IPR045888">
    <property type="entry name" value="Erv"/>
</dbReference>
<gene>
    <name evidence="10" type="ORF">FSP39_007659</name>
</gene>
<keyword evidence="4 7" id="KW-1133">Transmembrane helix</keyword>
<dbReference type="GO" id="GO:0006890">
    <property type="term" value="P:retrograde vesicle-mediated transport, Golgi to endoplasmic reticulum"/>
    <property type="evidence" value="ECO:0007669"/>
    <property type="project" value="TreeGrafter"/>
</dbReference>
<dbReference type="PANTHER" id="PTHR10984:SF30">
    <property type="entry name" value="ENDOPLASMIC RETICULUM-GOLGI INTERMEDIATE COMPARTMENT PROTEIN 2"/>
    <property type="match status" value="1"/>
</dbReference>
<dbReference type="EMBL" id="VSWD01000005">
    <property type="protein sequence ID" value="KAK3101961.1"/>
    <property type="molecule type" value="Genomic_DNA"/>
</dbReference>
<evidence type="ECO:0000259" key="8">
    <source>
        <dbReference type="Pfam" id="PF07970"/>
    </source>
</evidence>
<dbReference type="GO" id="GO:0005783">
    <property type="term" value="C:endoplasmic reticulum"/>
    <property type="evidence" value="ECO:0007669"/>
    <property type="project" value="TreeGrafter"/>
</dbReference>
<feature type="domain" description="Endoplasmic reticulum vesicle transporter C-terminal" evidence="8">
    <location>
        <begin position="166"/>
        <end position="349"/>
    </location>
</feature>
<keyword evidence="11" id="KW-1185">Reference proteome</keyword>
<keyword evidence="3 7" id="KW-0812">Transmembrane</keyword>
<comment type="subcellular location">
    <subcellularLocation>
        <location evidence="1">Endoplasmic reticulum-Golgi intermediate compartment membrane</location>
        <topology evidence="1">Multi-pass membrane protein</topology>
    </subcellularLocation>
</comment>
<dbReference type="PANTHER" id="PTHR10984">
    <property type="entry name" value="ENDOPLASMIC RETICULUM-GOLGI INTERMEDIATE COMPARTMENT PROTEIN"/>
    <property type="match status" value="1"/>
</dbReference>
<protein>
    <recommendedName>
        <fullName evidence="12">Endoplasmic reticulum-Golgi intermediate compartment protein 2</fullName>
    </recommendedName>
</protein>
<dbReference type="Pfam" id="PF13850">
    <property type="entry name" value="ERGIC_N"/>
    <property type="match status" value="1"/>
</dbReference>
<feature type="compositionally biased region" description="Polar residues" evidence="6">
    <location>
        <begin position="376"/>
        <end position="389"/>
    </location>
</feature>
<dbReference type="Proteomes" id="UP001186944">
    <property type="component" value="Unassembled WGS sequence"/>
</dbReference>